<feature type="region of interest" description="Disordered" evidence="1">
    <location>
        <begin position="422"/>
        <end position="481"/>
    </location>
</feature>
<dbReference type="SMART" id="SM00338">
    <property type="entry name" value="BRLZ"/>
    <property type="match status" value="1"/>
</dbReference>
<dbReference type="AlphaFoldDB" id="A0A1D1ZSD4"/>
<dbReference type="EMBL" id="GDKF01008957">
    <property type="protein sequence ID" value="JAT69665.1"/>
    <property type="molecule type" value="Transcribed_RNA"/>
</dbReference>
<accession>A0A1D1ZSD4</accession>
<feature type="region of interest" description="Disordered" evidence="1">
    <location>
        <begin position="337"/>
        <end position="404"/>
    </location>
</feature>
<evidence type="ECO:0000259" key="2">
    <source>
        <dbReference type="PROSITE" id="PS50217"/>
    </source>
</evidence>
<feature type="domain" description="BZIP" evidence="2">
    <location>
        <begin position="679"/>
        <end position="721"/>
    </location>
</feature>
<feature type="region of interest" description="Disordered" evidence="1">
    <location>
        <begin position="263"/>
        <end position="301"/>
    </location>
</feature>
<organism evidence="3">
    <name type="scientific">Auxenochlorella protothecoides</name>
    <name type="common">Green microalga</name>
    <name type="synonym">Chlorella protothecoides</name>
    <dbReference type="NCBI Taxonomy" id="3075"/>
    <lineage>
        <taxon>Eukaryota</taxon>
        <taxon>Viridiplantae</taxon>
        <taxon>Chlorophyta</taxon>
        <taxon>core chlorophytes</taxon>
        <taxon>Trebouxiophyceae</taxon>
        <taxon>Chlorellales</taxon>
        <taxon>Chlorellaceae</taxon>
        <taxon>Auxenochlorella</taxon>
    </lineage>
</organism>
<reference evidence="3" key="1">
    <citation type="submission" date="2015-08" db="EMBL/GenBank/DDBJ databases">
        <authorList>
            <person name="Babu N.S."/>
            <person name="Beckwith C.J."/>
            <person name="Beseler K.G."/>
            <person name="Brison A."/>
            <person name="Carone J.V."/>
            <person name="Caskin T.P."/>
            <person name="Diamond M."/>
            <person name="Durham M.E."/>
            <person name="Foxe J.M."/>
            <person name="Go M."/>
            <person name="Henderson B.A."/>
            <person name="Jones I.B."/>
            <person name="McGettigan J.A."/>
            <person name="Micheletti S.J."/>
            <person name="Nasrallah M.E."/>
            <person name="Ortiz D."/>
            <person name="Piller C.R."/>
            <person name="Privatt S.R."/>
            <person name="Schneider S.L."/>
            <person name="Sharp S."/>
            <person name="Smith T.C."/>
            <person name="Stanton J.D."/>
            <person name="Ullery H.E."/>
            <person name="Wilson R.J."/>
            <person name="Serrano M.G."/>
            <person name="Buck G."/>
            <person name="Lee V."/>
            <person name="Wang Y."/>
            <person name="Carvalho R."/>
            <person name="Voegtly L."/>
            <person name="Shi R."/>
            <person name="Duckworth R."/>
            <person name="Johnson A."/>
            <person name="Loviza R."/>
            <person name="Walstead R."/>
            <person name="Shah Z."/>
            <person name="Kiflezghi M."/>
            <person name="Wade K."/>
            <person name="Ball S.L."/>
            <person name="Bradley K.W."/>
            <person name="Asai D.J."/>
            <person name="Bowman C.A."/>
            <person name="Russell D.A."/>
            <person name="Pope W.H."/>
            <person name="Jacobs-Sera D."/>
            <person name="Hendrix R.W."/>
            <person name="Hatfull G.F."/>
        </authorList>
    </citation>
    <scope>NUCLEOTIDE SEQUENCE</scope>
</reference>
<proteinExistence type="predicted"/>
<feature type="compositionally biased region" description="Low complexity" evidence="1">
    <location>
        <begin position="457"/>
        <end position="468"/>
    </location>
</feature>
<evidence type="ECO:0000256" key="1">
    <source>
        <dbReference type="SAM" id="MobiDB-lite"/>
    </source>
</evidence>
<dbReference type="InterPro" id="IPR004827">
    <property type="entry name" value="bZIP"/>
</dbReference>
<gene>
    <name evidence="3" type="ORF">g.12552</name>
</gene>
<evidence type="ECO:0000313" key="3">
    <source>
        <dbReference type="EMBL" id="JAT69665.1"/>
    </source>
</evidence>
<dbReference type="Gene3D" id="1.20.5.170">
    <property type="match status" value="1"/>
</dbReference>
<dbReference type="SUPFAM" id="SSF57959">
    <property type="entry name" value="Leucine zipper domain"/>
    <property type="match status" value="1"/>
</dbReference>
<dbReference type="PROSITE" id="PS50217">
    <property type="entry name" value="BZIP"/>
    <property type="match status" value="1"/>
</dbReference>
<feature type="region of interest" description="Disordered" evidence="1">
    <location>
        <begin position="494"/>
        <end position="584"/>
    </location>
</feature>
<dbReference type="CDD" id="cd14686">
    <property type="entry name" value="bZIP"/>
    <property type="match status" value="1"/>
</dbReference>
<protein>
    <recommendedName>
        <fullName evidence="2">BZIP domain-containing protein</fullName>
    </recommendedName>
</protein>
<feature type="region of interest" description="Disordered" evidence="1">
    <location>
        <begin position="171"/>
        <end position="195"/>
    </location>
</feature>
<dbReference type="InterPro" id="IPR046347">
    <property type="entry name" value="bZIP_sf"/>
</dbReference>
<sequence length="752" mass="77070">MTIGPRGPLRHLTLGSADWQELLGERTAGSFFSIPEEAPAGPPPSVPDAHLRHLTSDNVLDELLRANLSPTRSLGCEEGSGNLMAFLQEPSLTALLAGQMREWAVETEAQQGALPPLSPLPEPVRDPGAAPAPLGPGGPRSASPESAPRSSSSGGRRLRTLQDTAEAIGLIPAASISPRSTSVTQPPAGPAVAVSMQGHAAHPLAAAEPGSLAQALAPAASPVVGHAAYLPAAGYSASSHLPAAGHLAPAYLSASEQSASGHLPAAGYSASGHLPATGRAPSGHPPEGAPSPLLRTATGSMMVGGVPPHALSLTLADREGAVRRSRVLEGRVVGLPARAGRAGGGAPGAPAASVPPRDPRALAATGDSSPRVEAPAERTTPGAQDPAPRGHSGGPGMLRLTDYAPRPPEPLVPWGMGPLVSRWQRAPPPPSRVAKTRRAQSGSTEKAPPEALSDRVAAAAAAAESTGSPAPPSPGQSARSVSLTQLVLAQAAGAAPAGGGAEPVGATAPSDVLRDPAAAAPPPRPEAEDEAGWQVTVRPAVLKPAGPRPMRSLAPARAASPDQAGTSSSMDVDDPAPLSSPGLSSGVAVKQEAALLSFTQDWSYEASCRSLAQELGWSTASLDRWMGEVLGPQGDGRKRGRPRQARDVHLADGMVEPTTSEVLVRLMQDPANRLLPAEELRRRTRREKNKISAAVSRYKKSRRDQDLQDKIDKLQRQQGVLVHILQQGLTLPDSGGAAQDGAHAPLRHVNSF</sequence>
<feature type="compositionally biased region" description="Low complexity" evidence="1">
    <location>
        <begin position="139"/>
        <end position="155"/>
    </location>
</feature>
<dbReference type="GO" id="GO:0003700">
    <property type="term" value="F:DNA-binding transcription factor activity"/>
    <property type="evidence" value="ECO:0007669"/>
    <property type="project" value="InterPro"/>
</dbReference>
<name>A0A1D1ZSD4_AUXPR</name>
<feature type="region of interest" description="Disordered" evidence="1">
    <location>
        <begin position="107"/>
        <end position="157"/>
    </location>
</feature>